<reference evidence="2 3" key="1">
    <citation type="journal article" date="2014" name="Nat. Genet.">
        <title>Genome and transcriptome of the porcine whipworm Trichuris suis.</title>
        <authorList>
            <person name="Jex A.R."/>
            <person name="Nejsum P."/>
            <person name="Schwarz E.M."/>
            <person name="Hu L."/>
            <person name="Young N.D."/>
            <person name="Hall R.S."/>
            <person name="Korhonen P.K."/>
            <person name="Liao S."/>
            <person name="Thamsborg S."/>
            <person name="Xia J."/>
            <person name="Xu P."/>
            <person name="Wang S."/>
            <person name="Scheerlinck J.P."/>
            <person name="Hofmann A."/>
            <person name="Sternberg P.W."/>
            <person name="Wang J."/>
            <person name="Gasser R.B."/>
        </authorList>
    </citation>
    <scope>NUCLEOTIDE SEQUENCE [LARGE SCALE GENOMIC DNA]</scope>
    <source>
        <strain evidence="2">DCEP-RM93F</strain>
        <strain evidence="1">DCEP-RM93M</strain>
    </source>
</reference>
<sequence>MPFVEASRECCRKKSCDCPVSKKTVSSRTFRRFIWLRKRLKSTAEANTTTTGFEGVISTFDWLSPFPSGARFEHFKRLQGGRMLTGNQHGQKAPIELSQQGEQCFGQKLRTGQQRNFSRRAGFPLAGNGNERLEKATIFGEKGFHRGVADVFLASDESKDVVERYGNVLRVKSQTATPQSEHCISSFNR</sequence>
<keyword evidence="3" id="KW-1185">Reference proteome</keyword>
<dbReference type="Proteomes" id="UP000030758">
    <property type="component" value="Unassembled WGS sequence"/>
</dbReference>
<protein>
    <submittedName>
        <fullName evidence="2">Uncharacterized protein</fullName>
    </submittedName>
</protein>
<accession>A0A085NKP6</accession>
<dbReference type="EMBL" id="KL363258">
    <property type="protein sequence ID" value="KFD50162.1"/>
    <property type="molecule type" value="Genomic_DNA"/>
</dbReference>
<dbReference type="EMBL" id="KL367491">
    <property type="protein sequence ID" value="KFD70042.1"/>
    <property type="molecule type" value="Genomic_DNA"/>
</dbReference>
<proteinExistence type="predicted"/>
<evidence type="ECO:0000313" key="1">
    <source>
        <dbReference type="EMBL" id="KFD50162.1"/>
    </source>
</evidence>
<dbReference type="AlphaFoldDB" id="A0A085NKP6"/>
<dbReference type="Proteomes" id="UP000030764">
    <property type="component" value="Unassembled WGS sequence"/>
</dbReference>
<gene>
    <name evidence="1" type="ORF">M513_09001</name>
    <name evidence="2" type="ORF">M514_09001</name>
</gene>
<evidence type="ECO:0000313" key="2">
    <source>
        <dbReference type="EMBL" id="KFD70042.1"/>
    </source>
</evidence>
<organism evidence="2">
    <name type="scientific">Trichuris suis</name>
    <name type="common">pig whipworm</name>
    <dbReference type="NCBI Taxonomy" id="68888"/>
    <lineage>
        <taxon>Eukaryota</taxon>
        <taxon>Metazoa</taxon>
        <taxon>Ecdysozoa</taxon>
        <taxon>Nematoda</taxon>
        <taxon>Enoplea</taxon>
        <taxon>Dorylaimia</taxon>
        <taxon>Trichinellida</taxon>
        <taxon>Trichuridae</taxon>
        <taxon>Trichuris</taxon>
    </lineage>
</organism>
<evidence type="ECO:0000313" key="3">
    <source>
        <dbReference type="Proteomes" id="UP000030764"/>
    </source>
</evidence>
<name>A0A085NKP6_9BILA</name>